<accession>A0A4R7SXY8</accession>
<keyword evidence="7" id="KW-1185">Reference proteome</keyword>
<dbReference type="GO" id="GO:0003723">
    <property type="term" value="F:RNA binding"/>
    <property type="evidence" value="ECO:0007669"/>
    <property type="project" value="InterPro"/>
</dbReference>
<dbReference type="Proteomes" id="UP000295151">
    <property type="component" value="Unassembled WGS sequence"/>
</dbReference>
<dbReference type="SUPFAM" id="SSF55781">
    <property type="entry name" value="GAF domain-like"/>
    <property type="match status" value="1"/>
</dbReference>
<keyword evidence="1" id="KW-0808">Transferase</keyword>
<keyword evidence="4" id="KW-0804">Transcription</keyword>
<dbReference type="Pfam" id="PF03861">
    <property type="entry name" value="ANTAR"/>
    <property type="match status" value="1"/>
</dbReference>
<evidence type="ECO:0000256" key="1">
    <source>
        <dbReference type="ARBA" id="ARBA00022679"/>
    </source>
</evidence>
<dbReference type="PROSITE" id="PS50921">
    <property type="entry name" value="ANTAR"/>
    <property type="match status" value="1"/>
</dbReference>
<organism evidence="6 7">
    <name type="scientific">Kribbella voronezhensis</name>
    <dbReference type="NCBI Taxonomy" id="2512212"/>
    <lineage>
        <taxon>Bacteria</taxon>
        <taxon>Bacillati</taxon>
        <taxon>Actinomycetota</taxon>
        <taxon>Actinomycetes</taxon>
        <taxon>Propionibacteriales</taxon>
        <taxon>Kribbellaceae</taxon>
        <taxon>Kribbella</taxon>
    </lineage>
</organism>
<dbReference type="OrthoDB" id="7466251at2"/>
<keyword evidence="2" id="KW-0418">Kinase</keyword>
<dbReference type="PIRSF" id="PIRSF036625">
    <property type="entry name" value="GAF_ANTAR"/>
    <property type="match status" value="1"/>
</dbReference>
<evidence type="ECO:0000256" key="4">
    <source>
        <dbReference type="ARBA" id="ARBA00023163"/>
    </source>
</evidence>
<evidence type="ECO:0000259" key="5">
    <source>
        <dbReference type="PROSITE" id="PS50921"/>
    </source>
</evidence>
<reference evidence="6 7" key="1">
    <citation type="submission" date="2019-03" db="EMBL/GenBank/DDBJ databases">
        <title>Genomic Encyclopedia of Type Strains, Phase III (KMG-III): the genomes of soil and plant-associated and newly described type strains.</title>
        <authorList>
            <person name="Whitman W."/>
        </authorList>
    </citation>
    <scope>NUCLEOTIDE SEQUENCE [LARGE SCALE GENOMIC DNA]</scope>
    <source>
        <strain evidence="6 7">VKM Ac-2575</strain>
    </source>
</reference>
<dbReference type="InterPro" id="IPR005561">
    <property type="entry name" value="ANTAR"/>
</dbReference>
<dbReference type="GO" id="GO:0016301">
    <property type="term" value="F:kinase activity"/>
    <property type="evidence" value="ECO:0007669"/>
    <property type="project" value="UniProtKB-KW"/>
</dbReference>
<gene>
    <name evidence="6" type="ORF">EV138_6359</name>
</gene>
<dbReference type="Pfam" id="PF13185">
    <property type="entry name" value="GAF_2"/>
    <property type="match status" value="1"/>
</dbReference>
<dbReference type="RefSeq" id="WP_133983474.1">
    <property type="nucleotide sequence ID" value="NZ_SOCE01000002.1"/>
</dbReference>
<dbReference type="InterPro" id="IPR003018">
    <property type="entry name" value="GAF"/>
</dbReference>
<evidence type="ECO:0000256" key="3">
    <source>
        <dbReference type="ARBA" id="ARBA00023015"/>
    </source>
</evidence>
<evidence type="ECO:0000313" key="6">
    <source>
        <dbReference type="EMBL" id="TDU83895.1"/>
    </source>
</evidence>
<dbReference type="Gene3D" id="3.30.450.40">
    <property type="match status" value="1"/>
</dbReference>
<keyword evidence="3" id="KW-0805">Transcription regulation</keyword>
<dbReference type="AlphaFoldDB" id="A0A4R7SXY8"/>
<feature type="domain" description="ANTAR" evidence="5">
    <location>
        <begin position="157"/>
        <end position="218"/>
    </location>
</feature>
<dbReference type="SMART" id="SM01012">
    <property type="entry name" value="ANTAR"/>
    <property type="match status" value="1"/>
</dbReference>
<sequence>MDDRELMEAAARLVKSLTPGDLDHTLSRITAAAVEVLPEVEYASITVKHSDGRLETVAPTDEVLWGVDAAQYDLQEGPCYEAAVDTAHVISPDLAADARFPRYATTAVAVGIRAQAGLRLFDAPRSQGALNLYSTEVGSFTDLGSLGQLFAHQSALAIGYAQEVDNLQVALQTRRTIGQAIGILMERYSLTDQRAFAFLTRLSQHGNVKLNRVAEQLVGDAENKGERGTGQDR</sequence>
<dbReference type="InterPro" id="IPR012074">
    <property type="entry name" value="GAF_ANTAR"/>
</dbReference>
<dbReference type="SUPFAM" id="SSF52172">
    <property type="entry name" value="CheY-like"/>
    <property type="match status" value="1"/>
</dbReference>
<comment type="caution">
    <text evidence="6">The sequence shown here is derived from an EMBL/GenBank/DDBJ whole genome shotgun (WGS) entry which is preliminary data.</text>
</comment>
<evidence type="ECO:0000313" key="7">
    <source>
        <dbReference type="Proteomes" id="UP000295151"/>
    </source>
</evidence>
<evidence type="ECO:0000256" key="2">
    <source>
        <dbReference type="ARBA" id="ARBA00022777"/>
    </source>
</evidence>
<dbReference type="InterPro" id="IPR029016">
    <property type="entry name" value="GAF-like_dom_sf"/>
</dbReference>
<dbReference type="InterPro" id="IPR011006">
    <property type="entry name" value="CheY-like_superfamily"/>
</dbReference>
<dbReference type="EMBL" id="SOCE01000002">
    <property type="protein sequence ID" value="TDU83895.1"/>
    <property type="molecule type" value="Genomic_DNA"/>
</dbReference>
<protein>
    <submittedName>
        <fullName evidence="6">ANTAR domain-containing protein</fullName>
    </submittedName>
</protein>
<name>A0A4R7SXY8_9ACTN</name>
<dbReference type="Gene3D" id="1.10.10.10">
    <property type="entry name" value="Winged helix-like DNA-binding domain superfamily/Winged helix DNA-binding domain"/>
    <property type="match status" value="1"/>
</dbReference>
<proteinExistence type="predicted"/>
<dbReference type="InterPro" id="IPR036388">
    <property type="entry name" value="WH-like_DNA-bd_sf"/>
</dbReference>